<dbReference type="InterPro" id="IPR050275">
    <property type="entry name" value="PGM_Phosphatase"/>
</dbReference>
<reference evidence="7" key="1">
    <citation type="submission" date="2022-12" db="EMBL/GenBank/DDBJ databases">
        <title>Draft genome assemblies for two species of Escallonia (Escalloniales).</title>
        <authorList>
            <person name="Chanderbali A."/>
            <person name="Dervinis C."/>
            <person name="Anghel I."/>
            <person name="Soltis D."/>
            <person name="Soltis P."/>
            <person name="Zapata F."/>
        </authorList>
    </citation>
    <scope>NUCLEOTIDE SEQUENCE</scope>
    <source>
        <strain evidence="7">UCBG92.1500</strain>
        <tissue evidence="7">Leaf</tissue>
    </source>
</reference>
<evidence type="ECO:0000313" key="7">
    <source>
        <dbReference type="EMBL" id="KAK2967546.1"/>
    </source>
</evidence>
<dbReference type="AlphaFoldDB" id="A0AA88U3R0"/>
<dbReference type="SUPFAM" id="SSF53254">
    <property type="entry name" value="Phosphoglycerate mutase-like"/>
    <property type="match status" value="1"/>
</dbReference>
<feature type="region of interest" description="Disordered" evidence="6">
    <location>
        <begin position="452"/>
        <end position="471"/>
    </location>
</feature>
<dbReference type="InterPro" id="IPR013078">
    <property type="entry name" value="His_Pase_superF_clade-1"/>
</dbReference>
<comment type="similarity">
    <text evidence="1">Belongs to the WEB family.</text>
</comment>
<dbReference type="Gene3D" id="3.40.50.1240">
    <property type="entry name" value="Phosphoglycerate mutase-like"/>
    <property type="match status" value="1"/>
</dbReference>
<organism evidence="7 8">
    <name type="scientific">Escallonia rubra</name>
    <dbReference type="NCBI Taxonomy" id="112253"/>
    <lineage>
        <taxon>Eukaryota</taxon>
        <taxon>Viridiplantae</taxon>
        <taxon>Streptophyta</taxon>
        <taxon>Embryophyta</taxon>
        <taxon>Tracheophyta</taxon>
        <taxon>Spermatophyta</taxon>
        <taxon>Magnoliopsida</taxon>
        <taxon>eudicotyledons</taxon>
        <taxon>Gunneridae</taxon>
        <taxon>Pentapetalae</taxon>
        <taxon>asterids</taxon>
        <taxon>campanulids</taxon>
        <taxon>Escalloniales</taxon>
        <taxon>Escalloniaceae</taxon>
        <taxon>Escallonia</taxon>
    </lineage>
</organism>
<evidence type="ECO:0000256" key="6">
    <source>
        <dbReference type="SAM" id="MobiDB-lite"/>
    </source>
</evidence>
<feature type="binding site" evidence="4">
    <location>
        <position position="395"/>
    </location>
    <ligand>
        <name>substrate</name>
    </ligand>
</feature>
<feature type="compositionally biased region" description="Basic residues" evidence="6">
    <location>
        <begin position="288"/>
        <end position="303"/>
    </location>
</feature>
<accession>A0AA88U3R0</accession>
<evidence type="ECO:0000256" key="3">
    <source>
        <dbReference type="PIRSR" id="PIRSR613078-1"/>
    </source>
</evidence>
<dbReference type="InterPro" id="IPR001345">
    <property type="entry name" value="PG/BPGM_mutase_AS"/>
</dbReference>
<dbReference type="InterPro" id="IPR029033">
    <property type="entry name" value="His_PPase_superfam"/>
</dbReference>
<feature type="region of interest" description="Disordered" evidence="6">
    <location>
        <begin position="280"/>
        <end position="303"/>
    </location>
</feature>
<dbReference type="EMBL" id="JAVXUO010003001">
    <property type="protein sequence ID" value="KAK2967546.1"/>
    <property type="molecule type" value="Genomic_DNA"/>
</dbReference>
<feature type="coiled-coil region" evidence="5">
    <location>
        <begin position="25"/>
        <end position="52"/>
    </location>
</feature>
<dbReference type="PROSITE" id="PS00175">
    <property type="entry name" value="PG_MUTASE"/>
    <property type="match status" value="1"/>
</dbReference>
<evidence type="ECO:0000256" key="1">
    <source>
        <dbReference type="ARBA" id="ARBA00005485"/>
    </source>
</evidence>
<evidence type="ECO:0000313" key="8">
    <source>
        <dbReference type="Proteomes" id="UP001187471"/>
    </source>
</evidence>
<keyword evidence="8" id="KW-1185">Reference proteome</keyword>
<evidence type="ECO:0000256" key="2">
    <source>
        <dbReference type="ARBA" id="ARBA00038362"/>
    </source>
</evidence>
<feature type="binding site" evidence="4">
    <location>
        <begin position="344"/>
        <end position="351"/>
    </location>
    <ligand>
        <name>substrate</name>
    </ligand>
</feature>
<dbReference type="GO" id="GO:0016791">
    <property type="term" value="F:phosphatase activity"/>
    <property type="evidence" value="ECO:0007669"/>
    <property type="project" value="TreeGrafter"/>
</dbReference>
<dbReference type="GO" id="GO:0005829">
    <property type="term" value="C:cytosol"/>
    <property type="evidence" value="ECO:0007669"/>
    <property type="project" value="TreeGrafter"/>
</dbReference>
<dbReference type="Proteomes" id="UP001187471">
    <property type="component" value="Unassembled WGS sequence"/>
</dbReference>
<proteinExistence type="inferred from homology"/>
<evidence type="ECO:0000256" key="4">
    <source>
        <dbReference type="PIRSR" id="PIRSR613078-2"/>
    </source>
</evidence>
<gene>
    <name evidence="7" type="ORF">RJ640_030417</name>
</gene>
<evidence type="ECO:0008006" key="9">
    <source>
        <dbReference type="Google" id="ProtNLM"/>
    </source>
</evidence>
<evidence type="ECO:0000256" key="5">
    <source>
        <dbReference type="SAM" id="Coils"/>
    </source>
</evidence>
<feature type="coiled-coil region" evidence="5">
    <location>
        <begin position="84"/>
        <end position="139"/>
    </location>
</feature>
<sequence length="707" mass="79805">MEPHCETRRESSSYKQRDFEENYSFNELETKMAELNNTNEDLKQAKDNAMQSWLDSRPLIDELEKLQADLTTAKNQSTTSTALISDLQAQLASINSSLEFKKDEELKLRTMINDLSQELDNTREEMEKLKLETEEEVRARSERKQVLLLRRQTLRTLRLTLRAIRLESEAFGASAADALQSFNRLKADNTSAQLSQEDYDALTKRAQEETSLADWRIAVSAEQRLVAEESRDLALRRLEALYSDNKEKNVEGDFIVREAEREDSRIQEFPKARARLVPEDSLRTPRQQLRRSRSSKSRRVVKKKKKKKASIFVQIKTFLVQKIASSDVKLDTVSLDYAEIIVVRHGETPWNADGRIQGHLDVELNDMGKQQAAAVAERLSREPKFSIVYSSDLKRAAQTAEMIANSCGGLEVIKDPGLRERHLGDLQGLVSSEVAKVNPKAYQAYVSHRRDQEIPVNSSTEPNGVGSPWHHRNRRVGIEDEGDVMVIEVAAVGGERVVVVTHGGVIRAFHKRTSPRGRPGKILNTSVNVFHLSDDEWTIKAWGDVSHLNQTGFLNAIIHNPGAYQCLAIILHHHHHHTIDHKPLTTTIKMDYIHHTSTKILVHPDSINTLPYHRRNISTNEQRCHRKKEKGEMEVVGGCSLCRWVLAVLEFRAEAFGGAGQLPIMVVVVCIERKKERWLVGASCANFGFGGGGGVRGGGFGRTGLCQ</sequence>
<protein>
    <recommendedName>
        <fullName evidence="9">Phosphoglycerate mutase</fullName>
    </recommendedName>
</protein>
<dbReference type="InterPro" id="IPR008545">
    <property type="entry name" value="Web"/>
</dbReference>
<name>A0AA88U3R0_9ASTE</name>
<keyword evidence="5" id="KW-0175">Coiled coil</keyword>
<comment type="caution">
    <text evidence="7">The sequence shown here is derived from an EMBL/GenBank/DDBJ whole genome shotgun (WGS) entry which is preliminary data.</text>
</comment>
<feature type="active site" description="Proton donor/acceptor" evidence="3">
    <location>
        <position position="420"/>
    </location>
</feature>
<feature type="active site" description="Tele-phosphohistidine intermediate" evidence="3">
    <location>
        <position position="345"/>
    </location>
</feature>
<dbReference type="Pfam" id="PF05701">
    <property type="entry name" value="WEMBL"/>
    <property type="match status" value="1"/>
</dbReference>
<dbReference type="Pfam" id="PF00300">
    <property type="entry name" value="His_Phos_1"/>
    <property type="match status" value="1"/>
</dbReference>
<dbReference type="SMART" id="SM00855">
    <property type="entry name" value="PGAM"/>
    <property type="match status" value="1"/>
</dbReference>
<dbReference type="PANTHER" id="PTHR48100">
    <property type="entry name" value="BROAD-SPECIFICITY PHOSPHATASE YOR283W-RELATED"/>
    <property type="match status" value="1"/>
</dbReference>
<dbReference type="CDD" id="cd07067">
    <property type="entry name" value="HP_PGM_like"/>
    <property type="match status" value="1"/>
</dbReference>
<comment type="similarity">
    <text evidence="2">Belongs to the phosphoglycerate mutase family.</text>
</comment>
<dbReference type="PANTHER" id="PTHR48100:SF34">
    <property type="entry name" value="PHOSPHOGLYCERATE MUTASE-LIKE PROTEIN 4"/>
    <property type="match status" value="1"/>
</dbReference>